<keyword evidence="3" id="KW-1185">Reference proteome</keyword>
<dbReference type="Proteomes" id="UP000271003">
    <property type="component" value="Chromosome"/>
</dbReference>
<accession>A0A2Z6IB59</accession>
<dbReference type="KEGG" id="sutt:SUTMEG_13830"/>
<evidence type="ECO:0000259" key="1">
    <source>
        <dbReference type="Pfam" id="PF13391"/>
    </source>
</evidence>
<evidence type="ECO:0000313" key="3">
    <source>
        <dbReference type="Proteomes" id="UP000271003"/>
    </source>
</evidence>
<dbReference type="RefSeq" id="WP_120177095.1">
    <property type="nucleotide sequence ID" value="NZ_AP018786.1"/>
</dbReference>
<dbReference type="EMBL" id="AP018786">
    <property type="protein sequence ID" value="BBF23492.1"/>
    <property type="molecule type" value="Genomic_DNA"/>
</dbReference>
<reference evidence="2 3" key="1">
    <citation type="journal article" date="2018" name="Int. J. Syst. Evol. Microbiol.">
        <title>Mesosutterella multiformis gen. nov., sp. nov., a member of the family Sutterellaceae and Sutterella megalosphaeroides sp. nov., isolated from human faeces.</title>
        <authorList>
            <person name="Sakamoto M."/>
            <person name="Ikeyama N."/>
            <person name="Kunihiro T."/>
            <person name="Iino T."/>
            <person name="Yuki M."/>
            <person name="Ohkuma M."/>
        </authorList>
    </citation>
    <scope>NUCLEOTIDE SEQUENCE [LARGE SCALE GENOMIC DNA]</scope>
    <source>
        <strain evidence="2 3">6FBBBH3</strain>
    </source>
</reference>
<dbReference type="OrthoDB" id="9811869at2"/>
<dbReference type="InterPro" id="IPR003615">
    <property type="entry name" value="HNH_nuc"/>
</dbReference>
<gene>
    <name evidence="2" type="ORF">SUTMEG_13830</name>
</gene>
<organism evidence="2 3">
    <name type="scientific">Sutterella megalosphaeroides</name>
    <dbReference type="NCBI Taxonomy" id="2494234"/>
    <lineage>
        <taxon>Bacteria</taxon>
        <taxon>Pseudomonadati</taxon>
        <taxon>Pseudomonadota</taxon>
        <taxon>Betaproteobacteria</taxon>
        <taxon>Burkholderiales</taxon>
        <taxon>Sutterellaceae</taxon>
        <taxon>Sutterella</taxon>
    </lineage>
</organism>
<dbReference type="Pfam" id="PF13391">
    <property type="entry name" value="HNH_2"/>
    <property type="match status" value="1"/>
</dbReference>
<feature type="domain" description="HNH nuclease" evidence="1">
    <location>
        <begin position="165"/>
        <end position="215"/>
    </location>
</feature>
<dbReference type="AlphaFoldDB" id="A0A2Z6IB59"/>
<sequence>MTKRTPWSEDEITLALALYCVTPYSRITPHTPGIARLGELLGRTSGAASMKLANLAFLDPAVAASGRKGFSNGSRADRVVWERYTASGNLTQLVEDAQKIAENLGFSLDEILGDASTVSLNSVAFAHTETPKLLPGETEAMAQIRIRRGQDFFRRTVLAKTGGACAITHCPITQLIEAAHILPWSEYPEHRLDVRNGIMLSSTFHRAFDTNLFGITPDGLIVISDGWLSNCGDERQRHYLDQVNHTNIDFGDRFRVSREFLDERFSRFVKEHGSSHHG</sequence>
<evidence type="ECO:0000313" key="2">
    <source>
        <dbReference type="EMBL" id="BBF23492.1"/>
    </source>
</evidence>
<protein>
    <recommendedName>
        <fullName evidence="1">HNH nuclease domain-containing protein</fullName>
    </recommendedName>
</protein>
<name>A0A2Z6IB59_9BURK</name>
<proteinExistence type="predicted"/>